<evidence type="ECO:0000313" key="2">
    <source>
        <dbReference type="Proteomes" id="UP001196413"/>
    </source>
</evidence>
<dbReference type="AlphaFoldDB" id="A0AAD5QVF1"/>
<name>A0AAD5QVF1_PARTN</name>
<dbReference type="Proteomes" id="UP001196413">
    <property type="component" value="Unassembled WGS sequence"/>
</dbReference>
<gene>
    <name evidence="1" type="ORF">KIN20_022753</name>
</gene>
<protein>
    <submittedName>
        <fullName evidence="1">Uncharacterized protein</fullName>
    </submittedName>
</protein>
<sequence length="57" mass="6384">MSTHYVDGINLITSGEESSRHRAGRAFEENAELSTMNDMSDEQAAHCMRSYFIGNSQ</sequence>
<dbReference type="EMBL" id="JAHQIW010004581">
    <property type="protein sequence ID" value="KAJ1363009.1"/>
    <property type="molecule type" value="Genomic_DNA"/>
</dbReference>
<proteinExistence type="predicted"/>
<comment type="caution">
    <text evidence="1">The sequence shown here is derived from an EMBL/GenBank/DDBJ whole genome shotgun (WGS) entry which is preliminary data.</text>
</comment>
<evidence type="ECO:0000313" key="1">
    <source>
        <dbReference type="EMBL" id="KAJ1363009.1"/>
    </source>
</evidence>
<accession>A0AAD5QVF1</accession>
<keyword evidence="2" id="KW-1185">Reference proteome</keyword>
<organism evidence="1 2">
    <name type="scientific">Parelaphostrongylus tenuis</name>
    <name type="common">Meningeal worm</name>
    <dbReference type="NCBI Taxonomy" id="148309"/>
    <lineage>
        <taxon>Eukaryota</taxon>
        <taxon>Metazoa</taxon>
        <taxon>Ecdysozoa</taxon>
        <taxon>Nematoda</taxon>
        <taxon>Chromadorea</taxon>
        <taxon>Rhabditida</taxon>
        <taxon>Rhabditina</taxon>
        <taxon>Rhabditomorpha</taxon>
        <taxon>Strongyloidea</taxon>
        <taxon>Metastrongylidae</taxon>
        <taxon>Parelaphostrongylus</taxon>
    </lineage>
</organism>
<reference evidence="1" key="1">
    <citation type="submission" date="2021-06" db="EMBL/GenBank/DDBJ databases">
        <title>Parelaphostrongylus tenuis whole genome reference sequence.</title>
        <authorList>
            <person name="Garwood T.J."/>
            <person name="Larsen P.A."/>
            <person name="Fountain-Jones N.M."/>
            <person name="Garbe J.R."/>
            <person name="Macchietto M.G."/>
            <person name="Kania S.A."/>
            <person name="Gerhold R.W."/>
            <person name="Richards J.E."/>
            <person name="Wolf T.M."/>
        </authorList>
    </citation>
    <scope>NUCLEOTIDE SEQUENCE</scope>
    <source>
        <strain evidence="1">MNPRO001-30</strain>
        <tissue evidence="1">Meninges</tissue>
    </source>
</reference>